<feature type="region of interest" description="Disordered" evidence="4">
    <location>
        <begin position="54"/>
        <end position="136"/>
    </location>
</feature>
<proteinExistence type="inferred from homology"/>
<dbReference type="PANTHER" id="PTHR31109:SF2">
    <property type="entry name" value="RIBOSOME BIOGENESIS PROTEIN SLX9 HOMOLOG"/>
    <property type="match status" value="1"/>
</dbReference>
<dbReference type="eggNOG" id="ENOG502SC3C">
    <property type="taxonomic scope" value="Eukaryota"/>
</dbReference>
<dbReference type="InterPro" id="IPR028160">
    <property type="entry name" value="Slx9-like"/>
</dbReference>
<dbReference type="STRING" id="5786.F1A531"/>
<name>F1A531_DICPU</name>
<dbReference type="VEuPathDB" id="AmoebaDB:DICPUDRAFT_159833"/>
<evidence type="ECO:0008006" key="7">
    <source>
        <dbReference type="Google" id="ProtNLM"/>
    </source>
</evidence>
<dbReference type="EMBL" id="GL871562">
    <property type="protein sequence ID" value="EGC28698.1"/>
    <property type="molecule type" value="Genomic_DNA"/>
</dbReference>
<accession>F1A531</accession>
<evidence type="ECO:0000256" key="3">
    <source>
        <dbReference type="ARBA" id="ARBA00023242"/>
    </source>
</evidence>
<dbReference type="Pfam" id="PF15341">
    <property type="entry name" value="SLX9"/>
    <property type="match status" value="1"/>
</dbReference>
<dbReference type="OMA" id="ESIPERH"/>
<keyword evidence="3" id="KW-0539">Nucleus</keyword>
<feature type="compositionally biased region" description="Low complexity" evidence="4">
    <location>
        <begin position="109"/>
        <end position="120"/>
    </location>
</feature>
<dbReference type="InParanoid" id="F1A531"/>
<dbReference type="FunCoup" id="F1A531">
    <property type="interactions" value="1"/>
</dbReference>
<evidence type="ECO:0000313" key="5">
    <source>
        <dbReference type="EMBL" id="EGC28698.1"/>
    </source>
</evidence>
<comment type="similarity">
    <text evidence="2">Belongs to the SLX9 family.</text>
</comment>
<dbReference type="GeneID" id="10510423"/>
<organism evidence="5 6">
    <name type="scientific">Dictyostelium purpureum</name>
    <name type="common">Slime mold</name>
    <dbReference type="NCBI Taxonomy" id="5786"/>
    <lineage>
        <taxon>Eukaryota</taxon>
        <taxon>Amoebozoa</taxon>
        <taxon>Evosea</taxon>
        <taxon>Eumycetozoa</taxon>
        <taxon>Dictyostelia</taxon>
        <taxon>Dictyosteliales</taxon>
        <taxon>Dictyosteliaceae</taxon>
        <taxon>Dictyostelium</taxon>
    </lineage>
</organism>
<dbReference type="Proteomes" id="UP000001064">
    <property type="component" value="Unassembled WGS sequence"/>
</dbReference>
<dbReference type="KEGG" id="dpp:DICPUDRAFT_159833"/>
<dbReference type="AlphaFoldDB" id="F1A531"/>
<keyword evidence="6" id="KW-1185">Reference proteome</keyword>
<sequence length="229" mass="26256">MPKEVKSKSLHIKSSARKEDEFAKAEKTSFVSVPNFKLDTSIINEAFKSLNKNIIPSGNLDYSKNENIDHSTTTTTDTADRRPQLQSKKEKRKQKKEAFLSKFNPSSTLNLKNNKNSNNNDNEEEDDEENENMGLSGVMSSINLLKDSMKLQPKTKGPKLTNEKRKKISQKELSQYKNVLAHPQFQSNPFATLQEHLANSVALQNQKIKQEEDFKKQNQPRKNKNKMMN</sequence>
<dbReference type="GO" id="GO:0005730">
    <property type="term" value="C:nucleolus"/>
    <property type="evidence" value="ECO:0007669"/>
    <property type="project" value="UniProtKB-SubCell"/>
</dbReference>
<feature type="region of interest" description="Disordered" evidence="4">
    <location>
        <begin position="1"/>
        <end position="26"/>
    </location>
</feature>
<feature type="compositionally biased region" description="Acidic residues" evidence="4">
    <location>
        <begin position="121"/>
        <end position="131"/>
    </location>
</feature>
<dbReference type="OrthoDB" id="18703at2759"/>
<dbReference type="GO" id="GO:0030688">
    <property type="term" value="C:preribosome, small subunit precursor"/>
    <property type="evidence" value="ECO:0007669"/>
    <property type="project" value="InterPro"/>
</dbReference>
<reference evidence="6" key="1">
    <citation type="journal article" date="2011" name="Genome Biol.">
        <title>Comparative genomics of the social amoebae Dictyostelium discoideum and Dictyostelium purpureum.</title>
        <authorList>
            <consortium name="US DOE Joint Genome Institute (JGI-PGF)"/>
            <person name="Sucgang R."/>
            <person name="Kuo A."/>
            <person name="Tian X."/>
            <person name="Salerno W."/>
            <person name="Parikh A."/>
            <person name="Feasley C.L."/>
            <person name="Dalin E."/>
            <person name="Tu H."/>
            <person name="Huang E."/>
            <person name="Barry K."/>
            <person name="Lindquist E."/>
            <person name="Shapiro H."/>
            <person name="Bruce D."/>
            <person name="Schmutz J."/>
            <person name="Salamov A."/>
            <person name="Fey P."/>
            <person name="Gaudet P."/>
            <person name="Anjard C."/>
            <person name="Babu M.M."/>
            <person name="Basu S."/>
            <person name="Bushmanova Y."/>
            <person name="van der Wel H."/>
            <person name="Katoh-Kurasawa M."/>
            <person name="Dinh C."/>
            <person name="Coutinho P.M."/>
            <person name="Saito T."/>
            <person name="Elias M."/>
            <person name="Schaap P."/>
            <person name="Kay R.R."/>
            <person name="Henrissat B."/>
            <person name="Eichinger L."/>
            <person name="Rivero F."/>
            <person name="Putnam N.H."/>
            <person name="West C.M."/>
            <person name="Loomis W.F."/>
            <person name="Chisholm R.L."/>
            <person name="Shaulsky G."/>
            <person name="Strassmann J.E."/>
            <person name="Queller D.C."/>
            <person name="Kuspa A."/>
            <person name="Grigoriev I.V."/>
        </authorList>
    </citation>
    <scope>NUCLEOTIDE SEQUENCE [LARGE SCALE GENOMIC DNA]</scope>
    <source>
        <strain evidence="6">QSDP1</strain>
    </source>
</reference>
<gene>
    <name evidence="5" type="ORF">DICPUDRAFT_159833</name>
</gene>
<evidence type="ECO:0000256" key="2">
    <source>
        <dbReference type="ARBA" id="ARBA00011022"/>
    </source>
</evidence>
<feature type="compositionally biased region" description="Basic and acidic residues" evidence="4">
    <location>
        <begin position="16"/>
        <end position="26"/>
    </location>
</feature>
<feature type="compositionally biased region" description="Basic residues" evidence="4">
    <location>
        <begin position="218"/>
        <end position="229"/>
    </location>
</feature>
<evidence type="ECO:0000256" key="4">
    <source>
        <dbReference type="SAM" id="MobiDB-lite"/>
    </source>
</evidence>
<feature type="region of interest" description="Disordered" evidence="4">
    <location>
        <begin position="206"/>
        <end position="229"/>
    </location>
</feature>
<dbReference type="RefSeq" id="XP_003294774.1">
    <property type="nucleotide sequence ID" value="XM_003294726.1"/>
</dbReference>
<dbReference type="GO" id="GO:0000462">
    <property type="term" value="P:maturation of SSU-rRNA from tricistronic rRNA transcript (SSU-rRNA, 5.8S rRNA, LSU-rRNA)"/>
    <property type="evidence" value="ECO:0007669"/>
    <property type="project" value="InterPro"/>
</dbReference>
<dbReference type="GO" id="GO:0030686">
    <property type="term" value="C:90S preribosome"/>
    <property type="evidence" value="ECO:0007669"/>
    <property type="project" value="InterPro"/>
</dbReference>
<protein>
    <recommendedName>
        <fullName evidence="7">Ribosome biogenesis protein SLX9</fullName>
    </recommendedName>
</protein>
<evidence type="ECO:0000256" key="1">
    <source>
        <dbReference type="ARBA" id="ARBA00004604"/>
    </source>
</evidence>
<dbReference type="PANTHER" id="PTHR31109">
    <property type="entry name" value="PROTEIN FAM207A"/>
    <property type="match status" value="1"/>
</dbReference>
<comment type="subcellular location">
    <subcellularLocation>
        <location evidence="1">Nucleus</location>
        <location evidence="1">Nucleolus</location>
    </subcellularLocation>
</comment>
<evidence type="ECO:0000313" key="6">
    <source>
        <dbReference type="Proteomes" id="UP000001064"/>
    </source>
</evidence>